<keyword evidence="3" id="KW-0732">Signal</keyword>
<dbReference type="RefSeq" id="WP_157728783.1">
    <property type="nucleotide sequence ID" value="NZ_LT629732.1"/>
</dbReference>
<dbReference type="EMBL" id="LT629732">
    <property type="protein sequence ID" value="SDT07771.1"/>
    <property type="molecule type" value="Genomic_DNA"/>
</dbReference>
<feature type="signal peptide" evidence="3">
    <location>
        <begin position="1"/>
        <end position="29"/>
    </location>
</feature>
<evidence type="ECO:0000313" key="4">
    <source>
        <dbReference type="EMBL" id="SDT07771.1"/>
    </source>
</evidence>
<sequence>MGKSTSLRIAGLAVACGLALLSMPGSASAAPAPATKNAAAVSAASPKADALPMWKKPKNKFNGCIDSSQQNNEKFVVFVPGTDNDLWIWKENRGAGSVNPWVLFTETEGANPIPEGVVCATITAHGNNVAITIVTQNDSTQQVWQTDCTVNPDNANDPFDPNERCADFEELTPLPEATASGPAPERGRAYGSEPAPAVGAPIGPNTGDGASMSSGSGTATTAGGVLLGLAITGGALALRRRRFNSDTTAA</sequence>
<organism evidence="4 5">
    <name type="scientific">Actinopolymorpha singaporensis</name>
    <dbReference type="NCBI Taxonomy" id="117157"/>
    <lineage>
        <taxon>Bacteria</taxon>
        <taxon>Bacillati</taxon>
        <taxon>Actinomycetota</taxon>
        <taxon>Actinomycetes</taxon>
        <taxon>Propionibacteriales</taxon>
        <taxon>Actinopolymorphaceae</taxon>
        <taxon>Actinopolymorpha</taxon>
    </lineage>
</organism>
<keyword evidence="2" id="KW-0472">Membrane</keyword>
<evidence type="ECO:0000256" key="3">
    <source>
        <dbReference type="SAM" id="SignalP"/>
    </source>
</evidence>
<feature type="chain" id="PRO_5009265512" description="LPXTG-motif cell wall anchor domain-containing protein" evidence="3">
    <location>
        <begin position="30"/>
        <end position="250"/>
    </location>
</feature>
<reference evidence="4 5" key="1">
    <citation type="submission" date="2016-10" db="EMBL/GenBank/DDBJ databases">
        <authorList>
            <person name="de Groot N.N."/>
        </authorList>
    </citation>
    <scope>NUCLEOTIDE SEQUENCE [LARGE SCALE GENOMIC DNA]</scope>
    <source>
        <strain evidence="4 5">DSM 22024</strain>
    </source>
</reference>
<name>A0A1H1XF60_9ACTN</name>
<dbReference type="Proteomes" id="UP000198983">
    <property type="component" value="Chromosome I"/>
</dbReference>
<feature type="region of interest" description="Disordered" evidence="1">
    <location>
        <begin position="174"/>
        <end position="219"/>
    </location>
</feature>
<protein>
    <recommendedName>
        <fullName evidence="6">LPXTG-motif cell wall anchor domain-containing protein</fullName>
    </recommendedName>
</protein>
<keyword evidence="2" id="KW-0812">Transmembrane</keyword>
<accession>A0A1H1XF60</accession>
<evidence type="ECO:0000313" key="5">
    <source>
        <dbReference type="Proteomes" id="UP000198983"/>
    </source>
</evidence>
<keyword evidence="2" id="KW-1133">Transmembrane helix</keyword>
<dbReference type="OrthoDB" id="3830971at2"/>
<evidence type="ECO:0000256" key="1">
    <source>
        <dbReference type="SAM" id="MobiDB-lite"/>
    </source>
</evidence>
<keyword evidence="5" id="KW-1185">Reference proteome</keyword>
<evidence type="ECO:0008006" key="6">
    <source>
        <dbReference type="Google" id="ProtNLM"/>
    </source>
</evidence>
<feature type="compositionally biased region" description="Low complexity" evidence="1">
    <location>
        <begin position="207"/>
        <end position="219"/>
    </location>
</feature>
<dbReference type="STRING" id="117157.SAMN04489717_4949"/>
<proteinExistence type="predicted"/>
<gene>
    <name evidence="4" type="ORF">SAMN04489717_4949</name>
</gene>
<feature type="transmembrane region" description="Helical" evidence="2">
    <location>
        <begin position="219"/>
        <end position="238"/>
    </location>
</feature>
<dbReference type="AlphaFoldDB" id="A0A1H1XF60"/>
<evidence type="ECO:0000256" key="2">
    <source>
        <dbReference type="SAM" id="Phobius"/>
    </source>
</evidence>